<comment type="caution">
    <text evidence="2">The sequence shown here is derived from an EMBL/GenBank/DDBJ whole genome shotgun (WGS) entry which is preliminary data.</text>
</comment>
<dbReference type="EMBL" id="VSSQ01000094">
    <property type="protein sequence ID" value="MPL76066.1"/>
    <property type="molecule type" value="Genomic_DNA"/>
</dbReference>
<organism evidence="2">
    <name type="scientific">bioreactor metagenome</name>
    <dbReference type="NCBI Taxonomy" id="1076179"/>
    <lineage>
        <taxon>unclassified sequences</taxon>
        <taxon>metagenomes</taxon>
        <taxon>ecological metagenomes</taxon>
    </lineage>
</organism>
<gene>
    <name evidence="2" type="ORF">SDC9_21911</name>
</gene>
<sequence length="491" mass="55504">MRQLLIVIFLIHFIADAQPYFVTTYGDQNDEIPLCIKQVGSSYFIGQKYSNDQLSIWRYAKLLKMDGSGNIQSGITFPEVFGQYSDIQCIFPLNESEFLTIGGYKSNDLPYCQIWLMKLDTSLRIIWEKKYMTNRPFTSNIALVENNEGNILIGSTLTTGDPNHLHSLFFLEITKEGDSLNSNYIINGNPQTTKMRTLNWINGQYKAFVSGFESYTGNSSASQILQLDENLLLVEVRPIPNWHDIYMTTERINNNSYFLTSMVYISPYYYDVAISKFDTIENTLAFNHAGTTGDVPDYSAWKRCMSIANVNSIYTGGTGKDNGDFYSCNESMRKVIMLSNYDSLLNCRWTCFYGSDTACYTLSTMDATSDGGCILAGMFYTPSRPENMLDVIMIKVDSLGLITGIHDKPTITAHQAIVYPNPGNDNIIIQSGPQICSSEFRLYNTSGQLVNHKILKNTNEQSDVTSLPKGVYPWKIIHQGKTIEQGKWVKQ</sequence>
<dbReference type="InterPro" id="IPR026444">
    <property type="entry name" value="Secre_tail"/>
</dbReference>
<feature type="domain" description="Secretion system C-terminal sorting" evidence="1">
    <location>
        <begin position="418"/>
        <end position="483"/>
    </location>
</feature>
<dbReference type="NCBIfam" id="TIGR04183">
    <property type="entry name" value="Por_Secre_tail"/>
    <property type="match status" value="1"/>
</dbReference>
<name>A0A644UAQ7_9ZZZZ</name>
<proteinExistence type="predicted"/>
<accession>A0A644UAQ7</accession>
<evidence type="ECO:0000313" key="2">
    <source>
        <dbReference type="EMBL" id="MPL76066.1"/>
    </source>
</evidence>
<protein>
    <recommendedName>
        <fullName evidence="1">Secretion system C-terminal sorting domain-containing protein</fullName>
    </recommendedName>
</protein>
<evidence type="ECO:0000259" key="1">
    <source>
        <dbReference type="Pfam" id="PF18962"/>
    </source>
</evidence>
<dbReference type="Pfam" id="PF18962">
    <property type="entry name" value="Por_Secre_tail"/>
    <property type="match status" value="1"/>
</dbReference>
<dbReference type="AlphaFoldDB" id="A0A644UAQ7"/>
<reference evidence="2" key="1">
    <citation type="submission" date="2019-08" db="EMBL/GenBank/DDBJ databases">
        <authorList>
            <person name="Kucharzyk K."/>
            <person name="Murdoch R.W."/>
            <person name="Higgins S."/>
            <person name="Loffler F."/>
        </authorList>
    </citation>
    <scope>NUCLEOTIDE SEQUENCE</scope>
</reference>